<keyword evidence="1" id="KW-0732">Signal</keyword>
<dbReference type="AlphaFoldDB" id="A0A4R1PWK3"/>
<evidence type="ECO:0000256" key="2">
    <source>
        <dbReference type="SAM" id="Phobius"/>
    </source>
</evidence>
<dbReference type="SMART" id="SM01208">
    <property type="entry name" value="G5"/>
    <property type="match status" value="1"/>
</dbReference>
<feature type="transmembrane region" description="Helical" evidence="2">
    <location>
        <begin position="12"/>
        <end position="36"/>
    </location>
</feature>
<sequence>MSATTTRRTNLILFLGLIIIFSIISFVAANTAFIVANEIYSGVTVADIPVGGLSVNEAEQKIREKIVSKMSQPIELKYKDKSWSISADEISLSIDASSLAQEAYKVGRNGNMFHQLQERYLTVNRGFTIPITVAYDATKLESILQIIAQSLDRNARNATVAYSGVDVSIVPEVTGRRLSLPKTIETVTAQFNNELNFSIPLVVEEITPTVFAADLESIDSLLASYSTQFDAFNANRTENISLAARSINGMLVKQGEIFSFNRNVGPRLAEYGYKEAPVFIEGKIVPDWGGGVCQVSSTLYNAVLLADMVIEERTSHFYPPGYVPIGQDATVADNLLDFQFKNSSEGNIYIKSEVSGNQLTIYILGKRLEHRPDIQVVATDTKVLEPRTIIKQDSTLDLGTQITEVEGQKGFQVTTYRIKKANDNKEISRELLANDEFKPVDKVIRVGIKALPKQNAK</sequence>
<evidence type="ECO:0000313" key="5">
    <source>
        <dbReference type="Proteomes" id="UP000295063"/>
    </source>
</evidence>
<keyword evidence="2" id="KW-1133">Transmembrane helix</keyword>
<dbReference type="InterPro" id="IPR011098">
    <property type="entry name" value="G5_dom"/>
</dbReference>
<dbReference type="PANTHER" id="PTHR35788:SF1">
    <property type="entry name" value="EXPORTED PROTEIN"/>
    <property type="match status" value="1"/>
</dbReference>
<keyword evidence="2" id="KW-0812">Transmembrane</keyword>
<dbReference type="InterPro" id="IPR022029">
    <property type="entry name" value="YoaR-like_PG-bd"/>
</dbReference>
<keyword evidence="2" id="KW-0472">Membrane</keyword>
<dbReference type="PROSITE" id="PS51109">
    <property type="entry name" value="G5"/>
    <property type="match status" value="1"/>
</dbReference>
<organism evidence="4 5">
    <name type="scientific">Anaerospora hongkongensis</name>
    <dbReference type="NCBI Taxonomy" id="244830"/>
    <lineage>
        <taxon>Bacteria</taxon>
        <taxon>Bacillati</taxon>
        <taxon>Bacillota</taxon>
        <taxon>Negativicutes</taxon>
        <taxon>Selenomonadales</taxon>
        <taxon>Sporomusaceae</taxon>
        <taxon>Anaerospora</taxon>
    </lineage>
</organism>
<dbReference type="OrthoDB" id="9797191at2"/>
<evidence type="ECO:0000256" key="1">
    <source>
        <dbReference type="ARBA" id="ARBA00022729"/>
    </source>
</evidence>
<dbReference type="Pfam" id="PF12229">
    <property type="entry name" value="PG_binding_4"/>
    <property type="match status" value="1"/>
</dbReference>
<dbReference type="InterPro" id="IPR052913">
    <property type="entry name" value="Glycopeptide_resist_protein"/>
</dbReference>
<dbReference type="InterPro" id="IPR007391">
    <property type="entry name" value="Vancomycin_resist_VanW"/>
</dbReference>
<dbReference type="EMBL" id="SLUI01000010">
    <property type="protein sequence ID" value="TCL35925.1"/>
    <property type="molecule type" value="Genomic_DNA"/>
</dbReference>
<evidence type="ECO:0000313" key="4">
    <source>
        <dbReference type="EMBL" id="TCL35925.1"/>
    </source>
</evidence>
<reference evidence="4 5" key="1">
    <citation type="submission" date="2019-03" db="EMBL/GenBank/DDBJ databases">
        <title>Genomic Encyclopedia of Type Strains, Phase IV (KMG-IV): sequencing the most valuable type-strain genomes for metagenomic binning, comparative biology and taxonomic classification.</title>
        <authorList>
            <person name="Goeker M."/>
        </authorList>
    </citation>
    <scope>NUCLEOTIDE SEQUENCE [LARGE SCALE GENOMIC DNA]</scope>
    <source>
        <strain evidence="4 5">DSM 15969</strain>
    </source>
</reference>
<name>A0A4R1PWK3_9FIRM</name>
<dbReference type="Pfam" id="PF04294">
    <property type="entry name" value="VanW"/>
    <property type="match status" value="1"/>
</dbReference>
<dbReference type="RefSeq" id="WP_132082265.1">
    <property type="nucleotide sequence ID" value="NZ_DAMAKO010000002.1"/>
</dbReference>
<gene>
    <name evidence="4" type="ORF">EV210_110170</name>
</gene>
<proteinExistence type="predicted"/>
<dbReference type="Pfam" id="PF07501">
    <property type="entry name" value="G5"/>
    <property type="match status" value="1"/>
</dbReference>
<protein>
    <submittedName>
        <fullName evidence="4">Surface rod structure-forming protein G</fullName>
    </submittedName>
</protein>
<keyword evidence="5" id="KW-1185">Reference proteome</keyword>
<dbReference type="Gene3D" id="2.20.230.10">
    <property type="entry name" value="Resuscitation-promoting factor rpfb"/>
    <property type="match status" value="1"/>
</dbReference>
<accession>A0A4R1PWK3</accession>
<comment type="caution">
    <text evidence="4">The sequence shown here is derived from an EMBL/GenBank/DDBJ whole genome shotgun (WGS) entry which is preliminary data.</text>
</comment>
<evidence type="ECO:0000259" key="3">
    <source>
        <dbReference type="PROSITE" id="PS51109"/>
    </source>
</evidence>
<feature type="domain" description="G5" evidence="3">
    <location>
        <begin position="369"/>
        <end position="450"/>
    </location>
</feature>
<dbReference type="Proteomes" id="UP000295063">
    <property type="component" value="Unassembled WGS sequence"/>
</dbReference>
<dbReference type="PANTHER" id="PTHR35788">
    <property type="entry name" value="EXPORTED PROTEIN-RELATED"/>
    <property type="match status" value="1"/>
</dbReference>